<dbReference type="GO" id="GO:0005524">
    <property type="term" value="F:ATP binding"/>
    <property type="evidence" value="ECO:0007669"/>
    <property type="project" value="InterPro"/>
</dbReference>
<dbReference type="InterPro" id="IPR051681">
    <property type="entry name" value="Ser/Thr_Kinases-Pseudokinases"/>
</dbReference>
<dbReference type="GO" id="GO:0004674">
    <property type="term" value="F:protein serine/threonine kinase activity"/>
    <property type="evidence" value="ECO:0007669"/>
    <property type="project" value="TreeGrafter"/>
</dbReference>
<evidence type="ECO:0000313" key="2">
    <source>
        <dbReference type="EMBL" id="KAJ3554084.1"/>
    </source>
</evidence>
<sequence length="358" mass="40099">MMRLCKAAGTYPQNLALQGIQFEPTPQASGSFGDIYQGMLAGYPVSLKVNRVYKRSKHNVKHFISTYAKEAVVWSQLKHPNLLPFYGIFRLDESHGHGRIALVSPWMENGNISEYLSESNPNAARHPLILDIIEGLGYLHRYSIVHGDLKGANILITPEGSACLADFGLSSVDHPDILRWTSVSTITPTGGTIRWQAPELMTPDEDSRPTLKSDIYSVASVIYEVIVGKLPYHEYPNNATVIRQVTLGVLPTKPSPSQSTFLELTEDIWDIMEHCWDTLPESRPTIEELISRYNVIEPSPLTCHRMTEQERFRMDHNGLVISGVGLSTPFSQDFRQRLGGHASGLLDVELELLYRLAD</sequence>
<accession>A0AAD5VJZ0</accession>
<dbReference type="PANTHER" id="PTHR44329">
    <property type="entry name" value="SERINE/THREONINE-PROTEIN KINASE TNNI3K-RELATED"/>
    <property type="match status" value="1"/>
</dbReference>
<gene>
    <name evidence="2" type="ORF">NP233_g12496</name>
</gene>
<comment type="caution">
    <text evidence="2">The sequence shown here is derived from an EMBL/GenBank/DDBJ whole genome shotgun (WGS) entry which is preliminary data.</text>
</comment>
<dbReference type="InterPro" id="IPR000719">
    <property type="entry name" value="Prot_kinase_dom"/>
</dbReference>
<name>A0AAD5VJZ0_9AGAR</name>
<feature type="domain" description="Protein kinase" evidence="1">
    <location>
        <begin position="21"/>
        <end position="296"/>
    </location>
</feature>
<protein>
    <recommendedName>
        <fullName evidence="1">Protein kinase domain-containing protein</fullName>
    </recommendedName>
</protein>
<dbReference type="AlphaFoldDB" id="A0AAD5VJZ0"/>
<dbReference type="InterPro" id="IPR011009">
    <property type="entry name" value="Kinase-like_dom_sf"/>
</dbReference>
<reference evidence="2" key="1">
    <citation type="submission" date="2022-07" db="EMBL/GenBank/DDBJ databases">
        <title>Genome Sequence of Leucocoprinus birnbaumii.</title>
        <authorList>
            <person name="Buettner E."/>
        </authorList>
    </citation>
    <scope>NUCLEOTIDE SEQUENCE</scope>
    <source>
        <strain evidence="2">VT141</strain>
    </source>
</reference>
<dbReference type="SMART" id="SM00220">
    <property type="entry name" value="S_TKc"/>
    <property type="match status" value="1"/>
</dbReference>
<dbReference type="InterPro" id="IPR008271">
    <property type="entry name" value="Ser/Thr_kinase_AS"/>
</dbReference>
<dbReference type="Gene3D" id="1.10.510.10">
    <property type="entry name" value="Transferase(Phosphotransferase) domain 1"/>
    <property type="match status" value="1"/>
</dbReference>
<dbReference type="SUPFAM" id="SSF56112">
    <property type="entry name" value="Protein kinase-like (PK-like)"/>
    <property type="match status" value="1"/>
</dbReference>
<dbReference type="InterPro" id="IPR001245">
    <property type="entry name" value="Ser-Thr/Tyr_kinase_cat_dom"/>
</dbReference>
<dbReference type="Proteomes" id="UP001213000">
    <property type="component" value="Unassembled WGS sequence"/>
</dbReference>
<dbReference type="EMBL" id="JANIEX010001828">
    <property type="protein sequence ID" value="KAJ3554084.1"/>
    <property type="molecule type" value="Genomic_DNA"/>
</dbReference>
<dbReference type="PROSITE" id="PS00108">
    <property type="entry name" value="PROTEIN_KINASE_ST"/>
    <property type="match status" value="1"/>
</dbReference>
<dbReference type="Pfam" id="PF07714">
    <property type="entry name" value="PK_Tyr_Ser-Thr"/>
    <property type="match status" value="1"/>
</dbReference>
<organism evidence="2 3">
    <name type="scientific">Leucocoprinus birnbaumii</name>
    <dbReference type="NCBI Taxonomy" id="56174"/>
    <lineage>
        <taxon>Eukaryota</taxon>
        <taxon>Fungi</taxon>
        <taxon>Dikarya</taxon>
        <taxon>Basidiomycota</taxon>
        <taxon>Agaricomycotina</taxon>
        <taxon>Agaricomycetes</taxon>
        <taxon>Agaricomycetidae</taxon>
        <taxon>Agaricales</taxon>
        <taxon>Agaricineae</taxon>
        <taxon>Agaricaceae</taxon>
        <taxon>Leucocoprinus</taxon>
    </lineage>
</organism>
<proteinExistence type="predicted"/>
<keyword evidence="3" id="KW-1185">Reference proteome</keyword>
<dbReference type="PROSITE" id="PS50011">
    <property type="entry name" value="PROTEIN_KINASE_DOM"/>
    <property type="match status" value="1"/>
</dbReference>
<evidence type="ECO:0000313" key="3">
    <source>
        <dbReference type="Proteomes" id="UP001213000"/>
    </source>
</evidence>
<evidence type="ECO:0000259" key="1">
    <source>
        <dbReference type="PROSITE" id="PS50011"/>
    </source>
</evidence>